<evidence type="ECO:0000259" key="7">
    <source>
        <dbReference type="PROSITE" id="PS50950"/>
    </source>
</evidence>
<gene>
    <name evidence="8" type="ORF">HF086_015215</name>
</gene>
<proteinExistence type="predicted"/>
<dbReference type="Pfam" id="PF21787">
    <property type="entry name" value="TNP-like_RNaseH_N"/>
    <property type="match status" value="1"/>
</dbReference>
<evidence type="ECO:0000256" key="2">
    <source>
        <dbReference type="ARBA" id="ARBA00022771"/>
    </source>
</evidence>
<name>A0A922SKK5_SPOEX</name>
<dbReference type="Proteomes" id="UP000814243">
    <property type="component" value="Unassembled WGS sequence"/>
</dbReference>
<dbReference type="Pfam" id="PF21788">
    <property type="entry name" value="TNP-like_GBD"/>
    <property type="match status" value="1"/>
</dbReference>
<reference evidence="8" key="1">
    <citation type="journal article" date="2021" name="G3 (Bethesda)">
        <title>Genome and transcriptome analysis of the beet armyworm Spodoptera exigua reveals targets for pest control. .</title>
        <authorList>
            <person name="Simon S."/>
            <person name="Breeschoten T."/>
            <person name="Jansen H.J."/>
            <person name="Dirks R.P."/>
            <person name="Schranz M.E."/>
            <person name="Ros V.I.D."/>
        </authorList>
    </citation>
    <scope>NUCLEOTIDE SEQUENCE</scope>
    <source>
        <strain evidence="8">TB_SE_WUR_2020</strain>
    </source>
</reference>
<accession>A0A922SKK5</accession>
<dbReference type="SMART" id="SM00692">
    <property type="entry name" value="DM3"/>
    <property type="match status" value="1"/>
</dbReference>
<dbReference type="PROSITE" id="PS50950">
    <property type="entry name" value="ZF_THAP"/>
    <property type="match status" value="1"/>
</dbReference>
<evidence type="ECO:0000313" key="9">
    <source>
        <dbReference type="Proteomes" id="UP000814243"/>
    </source>
</evidence>
<dbReference type="GO" id="GO:0003677">
    <property type="term" value="F:DNA binding"/>
    <property type="evidence" value="ECO:0007669"/>
    <property type="project" value="UniProtKB-UniRule"/>
</dbReference>
<evidence type="ECO:0000256" key="6">
    <source>
        <dbReference type="SAM" id="Coils"/>
    </source>
</evidence>
<dbReference type="InterPro" id="IPR006612">
    <property type="entry name" value="THAP_Znf"/>
</dbReference>
<dbReference type="InterPro" id="IPR048367">
    <property type="entry name" value="TNP-like_RNaseH_C"/>
</dbReference>
<dbReference type="SMART" id="SM00980">
    <property type="entry name" value="THAP"/>
    <property type="match status" value="1"/>
</dbReference>
<evidence type="ECO:0000256" key="1">
    <source>
        <dbReference type="ARBA" id="ARBA00022723"/>
    </source>
</evidence>
<keyword evidence="1" id="KW-0479">Metal-binding</keyword>
<evidence type="ECO:0000256" key="5">
    <source>
        <dbReference type="PROSITE-ProRule" id="PRU00309"/>
    </source>
</evidence>
<evidence type="ECO:0000313" key="8">
    <source>
        <dbReference type="EMBL" id="KAH9640876.1"/>
    </source>
</evidence>
<dbReference type="AlphaFoldDB" id="A0A922SKK5"/>
<protein>
    <recommendedName>
        <fullName evidence="7">THAP-type domain-containing protein</fullName>
    </recommendedName>
</protein>
<feature type="coiled-coil region" evidence="6">
    <location>
        <begin position="195"/>
        <end position="243"/>
    </location>
</feature>
<evidence type="ECO:0000256" key="4">
    <source>
        <dbReference type="ARBA" id="ARBA00023125"/>
    </source>
</evidence>
<dbReference type="EMBL" id="JACEFF010000271">
    <property type="protein sequence ID" value="KAH9640876.1"/>
    <property type="molecule type" value="Genomic_DNA"/>
</dbReference>
<dbReference type="InterPro" id="IPR048365">
    <property type="entry name" value="TNP-like_RNaseH_N"/>
</dbReference>
<dbReference type="SUPFAM" id="SSF57716">
    <property type="entry name" value="Glucocorticoid receptor-like (DNA-binding domain)"/>
    <property type="match status" value="1"/>
</dbReference>
<dbReference type="GO" id="GO:0008270">
    <property type="term" value="F:zinc ion binding"/>
    <property type="evidence" value="ECO:0007669"/>
    <property type="project" value="UniProtKB-KW"/>
</dbReference>
<dbReference type="InterPro" id="IPR048366">
    <property type="entry name" value="TNP-like_GBD"/>
</dbReference>
<dbReference type="PANTHER" id="PTHR47577">
    <property type="entry name" value="THAP DOMAIN-CONTAINING PROTEIN 6"/>
    <property type="match status" value="1"/>
</dbReference>
<keyword evidence="3" id="KW-0862">Zinc</keyword>
<feature type="domain" description="THAP-type" evidence="7">
    <location>
        <begin position="1"/>
        <end position="88"/>
    </location>
</feature>
<keyword evidence="4 5" id="KW-0238">DNA-binding</keyword>
<keyword evidence="2 5" id="KW-0863">Zinc-finger</keyword>
<dbReference type="Pfam" id="PF21789">
    <property type="entry name" value="TNP-like_RNaseH_C"/>
    <property type="match status" value="1"/>
</dbReference>
<keyword evidence="6" id="KW-0175">Coiled coil</keyword>
<dbReference type="Pfam" id="PF05485">
    <property type="entry name" value="THAP"/>
    <property type="match status" value="1"/>
</dbReference>
<comment type="caution">
    <text evidence="8">The sequence shown here is derived from an EMBL/GenBank/DDBJ whole genome shotgun (WGS) entry which is preliminary data.</text>
</comment>
<dbReference type="PANTHER" id="PTHR47577:SF2">
    <property type="entry name" value="THAP DOMAIN CONTAINING 9"/>
    <property type="match status" value="1"/>
</dbReference>
<organism evidence="8 9">
    <name type="scientific">Spodoptera exigua</name>
    <name type="common">Beet armyworm</name>
    <name type="synonym">Noctua fulgens</name>
    <dbReference type="NCBI Taxonomy" id="7107"/>
    <lineage>
        <taxon>Eukaryota</taxon>
        <taxon>Metazoa</taxon>
        <taxon>Ecdysozoa</taxon>
        <taxon>Arthropoda</taxon>
        <taxon>Hexapoda</taxon>
        <taxon>Insecta</taxon>
        <taxon>Pterygota</taxon>
        <taxon>Neoptera</taxon>
        <taxon>Endopterygota</taxon>
        <taxon>Lepidoptera</taxon>
        <taxon>Glossata</taxon>
        <taxon>Ditrysia</taxon>
        <taxon>Noctuoidea</taxon>
        <taxon>Noctuidae</taxon>
        <taxon>Amphipyrinae</taxon>
        <taxon>Spodoptera</taxon>
    </lineage>
</organism>
<evidence type="ECO:0000256" key="3">
    <source>
        <dbReference type="ARBA" id="ARBA00022833"/>
    </source>
</evidence>
<sequence>MPSCVVKSCRNHSGSIKKSQGITFHRFPSANDAWRNDWIKIIRESRHENNWNPSKSSVICSIHFEKHCLYSTKGGLLRVVAYAVPTKFLSDTSAVQELPTDVFSSSVSDKSSLVIEGVATVSGQQKKIEQPFSQNVTTTLTQSSSVVEGISVQESTLQQSCLLNTTSSLQNESPETVISGVELDQPLSLLCTPRKRRMKEDLMKMRALVQNQKRKIKVLNQKVRRLQDRNKSLKGILKTLKEENYVDSDLFNRLNEDITLAKWYGHLNAEPGLTEESFQALKAKAQISEHRPLCTLLFDKVAIRAQKIWDGKKYIDLEDMGSGVAEGAPLASQALVFLLVGINHRFKLPLGYFLSNSIRGEQKANLIKLCLLKCFEADIDVVALTCDGHQTNFNALELLGCNFKPESLKTTFSHPANRSEVAFFLDPSHVMKLLRNHLESKREFMDKDDLKIKWNYIEELNKLREKEGLHLANKLTRKHINFKNNIMKVKLATQVFSESVAVAIKACREDLNLDVFKDSKATENFISNINIMFDIFNSRAMTQFDFKKPLCSQNKDTIFNFLDELKEYVLKLKIKCMSKRKVTKDGRVTYVLTVFYKRLVDAKCKTGFLGTLININSLKYLYAKLIGEKQLVFLPTYKLSQDHLEMLFSSIRMQGGFNDNPNVRQFKGCYKKLLAHLEVRCLTTGNCVPLEQIAVLNCSSAKNN</sequence>